<dbReference type="Gene3D" id="3.90.330.10">
    <property type="entry name" value="Nitrile hydratase alpha /Thiocyanate hydrolase gamma"/>
    <property type="match status" value="1"/>
</dbReference>
<dbReference type="InterPro" id="IPR036648">
    <property type="entry name" value="CN_Hdrase_a/SCN_Hdrase_g_sf"/>
</dbReference>
<protein>
    <submittedName>
        <fullName evidence="3">Nitrile hydratase</fullName>
    </submittedName>
</protein>
<evidence type="ECO:0000313" key="4">
    <source>
        <dbReference type="Proteomes" id="UP000245765"/>
    </source>
</evidence>
<dbReference type="Proteomes" id="UP000245765">
    <property type="component" value="Unassembled WGS sequence"/>
</dbReference>
<dbReference type="InterPro" id="IPR004232">
    <property type="entry name" value="CN_Hdrtase_a/SCN_Hdrlase_g"/>
</dbReference>
<accession>A0A317FIE8</accession>
<sequence>MAAPPTGDSIALLERFVAALAARGIVSEEEIATQIERTDRASPEIGARMVARAWTDPAYRALLLRDGTAAAEQMGVSMAGAPPLGVLEDSATLHHLVVCTLCSCYPRMVLGYPPHWYKSAAYRARAVRDPRGVLAEWGTVLPDGVGVRVVDSTADYRWMVLPQRPAGTEGWDETRLASIVTRDHLVGVALPSAA</sequence>
<keyword evidence="1" id="KW-0479">Metal-binding</keyword>
<organism evidence="3 4">
    <name type="scientific">Falsiroseomonas bella</name>
    <dbReference type="NCBI Taxonomy" id="2184016"/>
    <lineage>
        <taxon>Bacteria</taxon>
        <taxon>Pseudomonadati</taxon>
        <taxon>Pseudomonadota</taxon>
        <taxon>Alphaproteobacteria</taxon>
        <taxon>Acetobacterales</taxon>
        <taxon>Roseomonadaceae</taxon>
        <taxon>Falsiroseomonas</taxon>
    </lineage>
</organism>
<dbReference type="AlphaFoldDB" id="A0A317FIE8"/>
<dbReference type="EMBL" id="QGNA01000001">
    <property type="protein sequence ID" value="PWS38874.1"/>
    <property type="molecule type" value="Genomic_DNA"/>
</dbReference>
<proteinExistence type="predicted"/>
<evidence type="ECO:0000313" key="3">
    <source>
        <dbReference type="EMBL" id="PWS38874.1"/>
    </source>
</evidence>
<evidence type="ECO:0000256" key="1">
    <source>
        <dbReference type="ARBA" id="ARBA00022723"/>
    </source>
</evidence>
<gene>
    <name evidence="3" type="ORF">DFH01_06405</name>
</gene>
<evidence type="ECO:0000259" key="2">
    <source>
        <dbReference type="Pfam" id="PF02979"/>
    </source>
</evidence>
<dbReference type="GO" id="GO:0046914">
    <property type="term" value="F:transition metal ion binding"/>
    <property type="evidence" value="ECO:0007669"/>
    <property type="project" value="InterPro"/>
</dbReference>
<dbReference type="SUPFAM" id="SSF56209">
    <property type="entry name" value="Nitrile hydratase alpha chain"/>
    <property type="match status" value="1"/>
</dbReference>
<dbReference type="OrthoDB" id="528553at2"/>
<feature type="domain" description="Nitrile hydratase alpha/Thiocyanate hydrolase gamma" evidence="2">
    <location>
        <begin position="16"/>
        <end position="189"/>
    </location>
</feature>
<comment type="caution">
    <text evidence="3">The sequence shown here is derived from an EMBL/GenBank/DDBJ whole genome shotgun (WGS) entry which is preliminary data.</text>
</comment>
<dbReference type="RefSeq" id="WP_109869495.1">
    <property type="nucleotide sequence ID" value="NZ_QGNA01000001.1"/>
</dbReference>
<name>A0A317FIE8_9PROT</name>
<reference evidence="4" key="1">
    <citation type="submission" date="2018-05" db="EMBL/GenBank/DDBJ databases">
        <authorList>
            <person name="Du Z."/>
            <person name="Wang X."/>
        </authorList>
    </citation>
    <scope>NUCLEOTIDE SEQUENCE [LARGE SCALE GENOMIC DNA]</scope>
    <source>
        <strain evidence="4">CQN31</strain>
    </source>
</reference>
<dbReference type="GO" id="GO:0003824">
    <property type="term" value="F:catalytic activity"/>
    <property type="evidence" value="ECO:0007669"/>
    <property type="project" value="InterPro"/>
</dbReference>
<keyword evidence="4" id="KW-1185">Reference proteome</keyword>
<dbReference type="Pfam" id="PF02979">
    <property type="entry name" value="NHase_alpha"/>
    <property type="match status" value="1"/>
</dbReference>